<comment type="cofactor">
    <cofactor evidence="1">
        <name>Zn(2+)</name>
        <dbReference type="ChEBI" id="CHEBI:29105"/>
    </cofactor>
    <text evidence="1">Binds 1 zinc ion per subunit.</text>
</comment>
<keyword evidence="1" id="KW-0862">Zinc</keyword>
<feature type="binding site" evidence="1">
    <location>
        <position position="96"/>
    </location>
    <ligand>
        <name>Zn(2+)</name>
        <dbReference type="ChEBI" id="CHEBI:29105"/>
    </ligand>
</feature>
<dbReference type="OrthoDB" id="594893at2"/>
<accession>A0A4Y8AQ79</accession>
<feature type="binding site" evidence="1">
    <location>
        <position position="99"/>
    </location>
    <ligand>
        <name>Zn(2+)</name>
        <dbReference type="ChEBI" id="CHEBI:29105"/>
    </ligand>
</feature>
<evidence type="ECO:0000313" key="2">
    <source>
        <dbReference type="EMBL" id="TEW72943.1"/>
    </source>
</evidence>
<evidence type="ECO:0000313" key="3">
    <source>
        <dbReference type="Proteomes" id="UP000298517"/>
    </source>
</evidence>
<dbReference type="Gene3D" id="1.10.10.10">
    <property type="entry name" value="Winged helix-like DNA-binding domain superfamily/Winged helix DNA-binding domain"/>
    <property type="match status" value="1"/>
</dbReference>
<keyword evidence="3" id="KW-1185">Reference proteome</keyword>
<name>A0A4Y8AQ79_9FLAO</name>
<dbReference type="PANTHER" id="PTHR33202:SF22">
    <property type="entry name" value="HYDROGEN PEROXIDE SENSITIVE REPRESSOR"/>
    <property type="match status" value="1"/>
</dbReference>
<dbReference type="EMBL" id="SNQI01000004">
    <property type="protein sequence ID" value="TEW72943.1"/>
    <property type="molecule type" value="Genomic_DNA"/>
</dbReference>
<dbReference type="InterPro" id="IPR036388">
    <property type="entry name" value="WH-like_DNA-bd_sf"/>
</dbReference>
<gene>
    <name evidence="2" type="ORF">E2488_12175</name>
</gene>
<dbReference type="GO" id="GO:0045892">
    <property type="term" value="P:negative regulation of DNA-templated transcription"/>
    <property type="evidence" value="ECO:0007669"/>
    <property type="project" value="TreeGrafter"/>
</dbReference>
<dbReference type="SUPFAM" id="SSF46785">
    <property type="entry name" value="Winged helix' DNA-binding domain"/>
    <property type="match status" value="1"/>
</dbReference>
<comment type="caution">
    <text evidence="2">The sequence shown here is derived from an EMBL/GenBank/DDBJ whole genome shotgun (WGS) entry which is preliminary data.</text>
</comment>
<dbReference type="Pfam" id="PF01475">
    <property type="entry name" value="FUR"/>
    <property type="match status" value="1"/>
</dbReference>
<feature type="binding site" evidence="1">
    <location>
        <position position="135"/>
    </location>
    <ligand>
        <name>Zn(2+)</name>
        <dbReference type="ChEBI" id="CHEBI:29105"/>
    </ligand>
</feature>
<protein>
    <submittedName>
        <fullName evidence="2">Transcriptional repressor</fullName>
    </submittedName>
</protein>
<proteinExistence type="predicted"/>
<organism evidence="2 3">
    <name type="scientific">Gramella jeungdoensis</name>
    <dbReference type="NCBI Taxonomy" id="708091"/>
    <lineage>
        <taxon>Bacteria</taxon>
        <taxon>Pseudomonadati</taxon>
        <taxon>Bacteroidota</taxon>
        <taxon>Flavobacteriia</taxon>
        <taxon>Flavobacteriales</taxon>
        <taxon>Flavobacteriaceae</taxon>
        <taxon>Christiangramia</taxon>
    </lineage>
</organism>
<keyword evidence="1" id="KW-0479">Metal-binding</keyword>
<feature type="binding site" evidence="1">
    <location>
        <position position="132"/>
    </location>
    <ligand>
        <name>Zn(2+)</name>
        <dbReference type="ChEBI" id="CHEBI:29105"/>
    </ligand>
</feature>
<dbReference type="PANTHER" id="PTHR33202">
    <property type="entry name" value="ZINC UPTAKE REGULATION PROTEIN"/>
    <property type="match status" value="1"/>
</dbReference>
<dbReference type="InterPro" id="IPR002481">
    <property type="entry name" value="FUR"/>
</dbReference>
<dbReference type="GO" id="GO:0008270">
    <property type="term" value="F:zinc ion binding"/>
    <property type="evidence" value="ECO:0007669"/>
    <property type="project" value="TreeGrafter"/>
</dbReference>
<dbReference type="RefSeq" id="WP_134248646.1">
    <property type="nucleotide sequence ID" value="NZ_SNQI01000004.1"/>
</dbReference>
<evidence type="ECO:0000256" key="1">
    <source>
        <dbReference type="PIRSR" id="PIRSR602481-1"/>
    </source>
</evidence>
<dbReference type="GO" id="GO:0003700">
    <property type="term" value="F:DNA-binding transcription factor activity"/>
    <property type="evidence" value="ECO:0007669"/>
    <property type="project" value="InterPro"/>
</dbReference>
<dbReference type="Proteomes" id="UP000298517">
    <property type="component" value="Unassembled WGS sequence"/>
</dbReference>
<dbReference type="GO" id="GO:0000976">
    <property type="term" value="F:transcription cis-regulatory region binding"/>
    <property type="evidence" value="ECO:0007669"/>
    <property type="project" value="TreeGrafter"/>
</dbReference>
<reference evidence="2 3" key="1">
    <citation type="journal article" date="2011" name="J. Microbiol.">
        <title>Gramella jeungdoensis sp. nov., isolated from a solar saltern in Korea.</title>
        <authorList>
            <person name="Joung Y."/>
            <person name="Kim H."/>
            <person name="Jang T."/>
            <person name="Ahn T.S."/>
            <person name="Joh K."/>
        </authorList>
    </citation>
    <scope>NUCLEOTIDE SEQUENCE [LARGE SCALE GENOMIC DNA]</scope>
    <source>
        <strain evidence="2 3">KCTC 23123</strain>
    </source>
</reference>
<dbReference type="AlphaFoldDB" id="A0A4Y8AQ79"/>
<dbReference type="GO" id="GO:1900376">
    <property type="term" value="P:regulation of secondary metabolite biosynthetic process"/>
    <property type="evidence" value="ECO:0007669"/>
    <property type="project" value="TreeGrafter"/>
</dbReference>
<sequence>MIELEQILKKNNVKPTAMRLLVLQFLLNKKSAISLTDVEEYFVKSDRTTLYRTLKTFVESELAHKIDDGTGITKYALCEENCHCDIDTDLHLHFHCKLCNETVCLTDHKIPNINLPKDFIAEDVNLVVKGICDKCSGNN</sequence>
<dbReference type="InterPro" id="IPR036390">
    <property type="entry name" value="WH_DNA-bd_sf"/>
</dbReference>